<comment type="function">
    <text evidence="8">Calsequestrin is a high-capacity, moderate affinity, calcium-binding protein and thus acts as an internal calcium store in muscle. Calcium ions are bound by clusters of acidic residues at the protein surface, especially at the interface between subunits. Can bind around 60 Ca(2+) ions. Regulates the release of lumenal Ca(2+) via the calcium release channel RYR2; this plays an important role in triggering muscle contraction. Plays a role in excitation-contraction coupling in the heart and in regulating the rate of heart beats.</text>
</comment>
<dbReference type="InterPro" id="IPR041860">
    <property type="entry name" value="Calsequestrin_C"/>
</dbReference>
<feature type="compositionally biased region" description="Acidic residues" evidence="10">
    <location>
        <begin position="373"/>
        <end position="415"/>
    </location>
</feature>
<dbReference type="InterPro" id="IPR002492">
    <property type="entry name" value="Transposase_Tc1-like"/>
</dbReference>
<keyword evidence="7" id="KW-0325">Glycoprotein</keyword>
<evidence type="ECO:0000256" key="6">
    <source>
        <dbReference type="ARBA" id="ARBA00023179"/>
    </source>
</evidence>
<dbReference type="Gene3D" id="3.40.30.10">
    <property type="entry name" value="Glutaredoxin"/>
    <property type="match status" value="3"/>
</dbReference>
<evidence type="ECO:0000256" key="5">
    <source>
        <dbReference type="ARBA" id="ARBA00022951"/>
    </source>
</evidence>
<dbReference type="FunFam" id="3.40.30.10:FF:000033">
    <property type="entry name" value="Calsequestrin"/>
    <property type="match status" value="1"/>
</dbReference>
<evidence type="ECO:0000256" key="9">
    <source>
        <dbReference type="RuleBase" id="RU000648"/>
    </source>
</evidence>
<evidence type="ECO:0000256" key="11">
    <source>
        <dbReference type="SAM" id="SignalP"/>
    </source>
</evidence>
<evidence type="ECO:0000256" key="2">
    <source>
        <dbReference type="ARBA" id="ARBA00010987"/>
    </source>
</evidence>
<sequence length="540" mass="62602">MLSLWLFLLPCLNFVPQALSEKGLELPQYDGKDRVLDINDKNYKKALKQHSMLCLFYHEPIADSKELQKQHQMTELVLELVAQVMEEKDIGFGMVDSHKDAKIAKKLGLEEEGSMYVFKADRVIEFDGLLSANTLAEFLLDLLEEPVEIIGNALELRAFDRMEEDIRLIGYFKSEESEHYEAFKEAAEQFQPYIKFFATFEKSVAKELSLKLNEVDFYEPFMEEPVSIPGKPHSEEELVEFITEHRPTLRKLRAENMFETWEDDIEGIHIVAFAEEEDPDGYEFLEILKEVARDNTHLPELSIVWIDPDDFPLLIPYWEKTFKVDLFRPQIGVVNVTDADSVWLEMDDEEDLPTAEELEDWIEDVLSGKVNTEDDDDDDDDDDDEDNDEDDEDNEDDNEDDNEEEDDDNDNDDDNDTMKSKEHTRQVRDKVNEKFKAGLGYKKIPQALNILRSTVQAIIQKWKEYGTTVNLPRQGRPPKLTGRTRRALIRNAVKRPMVTLNELQRSTAQVGESVHRTTISRALQKVGLYGRVARRKPLLT</sequence>
<evidence type="ECO:0000256" key="8">
    <source>
        <dbReference type="ARBA" id="ARBA00046160"/>
    </source>
</evidence>
<dbReference type="GO" id="GO:0003677">
    <property type="term" value="F:DNA binding"/>
    <property type="evidence" value="ECO:0007669"/>
    <property type="project" value="InterPro"/>
</dbReference>
<dbReference type="CDD" id="cd03065">
    <property type="entry name" value="PDI_b_Calsequestrin_N"/>
    <property type="match status" value="1"/>
</dbReference>
<proteinExistence type="inferred from homology"/>
<evidence type="ECO:0000313" key="15">
    <source>
        <dbReference type="Proteomes" id="UP000265100"/>
    </source>
</evidence>
<dbReference type="InterPro" id="IPR041859">
    <property type="entry name" value="Calsequestrin_N"/>
</dbReference>
<dbReference type="FunFam" id="3.40.30.10:FF:000047">
    <property type="entry name" value="Calsequestrin"/>
    <property type="match status" value="1"/>
</dbReference>
<dbReference type="Pfam" id="PF25787">
    <property type="entry name" value="HTH_SB"/>
    <property type="match status" value="1"/>
</dbReference>
<evidence type="ECO:0000256" key="1">
    <source>
        <dbReference type="ARBA" id="ARBA00004564"/>
    </source>
</evidence>
<dbReference type="Gene3D" id="1.10.10.10">
    <property type="entry name" value="Winged helix-like DNA-binding domain superfamily/Winged helix DNA-binding domain"/>
    <property type="match status" value="1"/>
</dbReference>
<dbReference type="PRINTS" id="PR00312">
    <property type="entry name" value="CALSEQUESTRN"/>
</dbReference>
<dbReference type="GO" id="GO:0010881">
    <property type="term" value="P:regulation of cardiac muscle contraction by regulation of the release of sequestered calcium ion"/>
    <property type="evidence" value="ECO:0007669"/>
    <property type="project" value="TreeGrafter"/>
</dbReference>
<feature type="region of interest" description="Disordered" evidence="10">
    <location>
        <begin position="367"/>
        <end position="429"/>
    </location>
</feature>
<protein>
    <recommendedName>
        <fullName evidence="9">Calsequestrin</fullName>
    </recommendedName>
</protein>
<dbReference type="InterPro" id="IPR001393">
    <property type="entry name" value="Calsequestrin"/>
</dbReference>
<reference evidence="14" key="3">
    <citation type="submission" date="2025-08" db="UniProtKB">
        <authorList>
            <consortium name="Ensembl"/>
        </authorList>
    </citation>
    <scope>IDENTIFICATION</scope>
</reference>
<dbReference type="InterPro" id="IPR018233">
    <property type="entry name" value="Calsequestrin_CS"/>
</dbReference>
<dbReference type="GO" id="GO:0033018">
    <property type="term" value="C:sarcoplasmic reticulum lumen"/>
    <property type="evidence" value="ECO:0007669"/>
    <property type="project" value="UniProtKB-SubCell"/>
</dbReference>
<comment type="subcellular location">
    <subcellularLocation>
        <location evidence="1">Sarcoplasmic reticulum lumen</location>
    </subcellularLocation>
</comment>
<dbReference type="SUPFAM" id="SSF46689">
    <property type="entry name" value="Homeodomain-like"/>
    <property type="match status" value="1"/>
</dbReference>
<dbReference type="Proteomes" id="UP000265100">
    <property type="component" value="Chromosome 16"/>
</dbReference>
<dbReference type="GeneTree" id="ENSGT00390000019377"/>
<dbReference type="PANTHER" id="PTHR10033:SF15">
    <property type="entry name" value="CALSEQUESTRIN-2"/>
    <property type="match status" value="1"/>
</dbReference>
<dbReference type="GO" id="GO:0005509">
    <property type="term" value="F:calcium ion binding"/>
    <property type="evidence" value="ECO:0007669"/>
    <property type="project" value="InterPro"/>
</dbReference>
<dbReference type="GO" id="GO:0006313">
    <property type="term" value="P:DNA transposition"/>
    <property type="evidence" value="ECO:0007669"/>
    <property type="project" value="InterPro"/>
</dbReference>
<feature type="compositionally biased region" description="Basic and acidic residues" evidence="10">
    <location>
        <begin position="416"/>
        <end position="429"/>
    </location>
</feature>
<evidence type="ECO:0000256" key="3">
    <source>
        <dbReference type="ARBA" id="ARBA00022729"/>
    </source>
</evidence>
<dbReference type="AlphaFoldDB" id="A0A3P8NT57"/>
<feature type="signal peptide" evidence="11">
    <location>
        <begin position="1"/>
        <end position="20"/>
    </location>
</feature>
<dbReference type="OrthoDB" id="10038131at2759"/>
<feature type="domain" description="Transposase Tc1-like" evidence="12">
    <location>
        <begin position="485"/>
        <end position="540"/>
    </location>
</feature>
<dbReference type="InterPro" id="IPR036388">
    <property type="entry name" value="WH-like_DNA-bd_sf"/>
</dbReference>
<reference evidence="14 15" key="1">
    <citation type="submission" date="2018-05" db="EMBL/GenBank/DDBJ databases">
        <authorList>
            <person name="Datahose"/>
        </authorList>
    </citation>
    <scope>NUCLEOTIDE SEQUENCE</scope>
</reference>
<dbReference type="GO" id="GO:0030018">
    <property type="term" value="C:Z disc"/>
    <property type="evidence" value="ECO:0007669"/>
    <property type="project" value="TreeGrafter"/>
</dbReference>
<reference evidence="14" key="4">
    <citation type="submission" date="2025-09" db="UniProtKB">
        <authorList>
            <consortium name="Ensembl"/>
        </authorList>
    </citation>
    <scope>IDENTIFICATION</scope>
</reference>
<evidence type="ECO:0000256" key="7">
    <source>
        <dbReference type="ARBA" id="ARBA00023180"/>
    </source>
</evidence>
<evidence type="ECO:0000256" key="10">
    <source>
        <dbReference type="SAM" id="MobiDB-lite"/>
    </source>
</evidence>
<feature type="domain" description="Sleeping Beauty transposase HTH" evidence="13">
    <location>
        <begin position="417"/>
        <end position="468"/>
    </location>
</feature>
<dbReference type="Ensembl" id="ENSACLT00000008140.2">
    <property type="protein sequence ID" value="ENSACLP00000007957.2"/>
    <property type="gene ID" value="ENSACLG00000005396.2"/>
</dbReference>
<organism evidence="14 15">
    <name type="scientific">Astatotilapia calliptera</name>
    <name type="common">Eastern happy</name>
    <name type="synonym">Chromis callipterus</name>
    <dbReference type="NCBI Taxonomy" id="8154"/>
    <lineage>
        <taxon>Eukaryota</taxon>
        <taxon>Metazoa</taxon>
        <taxon>Chordata</taxon>
        <taxon>Craniata</taxon>
        <taxon>Vertebrata</taxon>
        <taxon>Euteleostomi</taxon>
        <taxon>Actinopterygii</taxon>
        <taxon>Neopterygii</taxon>
        <taxon>Teleostei</taxon>
        <taxon>Neoteleostei</taxon>
        <taxon>Acanthomorphata</taxon>
        <taxon>Ovalentaria</taxon>
        <taxon>Cichlomorphae</taxon>
        <taxon>Cichliformes</taxon>
        <taxon>Cichlidae</taxon>
        <taxon>African cichlids</taxon>
        <taxon>Pseudocrenilabrinae</taxon>
        <taxon>Haplochromini</taxon>
        <taxon>Astatotilapia</taxon>
    </lineage>
</organism>
<evidence type="ECO:0000256" key="4">
    <source>
        <dbReference type="ARBA" id="ARBA00022837"/>
    </source>
</evidence>
<gene>
    <name evidence="14" type="primary">CASQ2</name>
</gene>
<dbReference type="SUPFAM" id="SSF52833">
    <property type="entry name" value="Thioredoxin-like"/>
    <property type="match status" value="3"/>
</dbReference>
<evidence type="ECO:0000259" key="13">
    <source>
        <dbReference type="Pfam" id="PF25787"/>
    </source>
</evidence>
<dbReference type="InterPro" id="IPR057667">
    <property type="entry name" value="HTH_SB"/>
</dbReference>
<dbReference type="OMA" id="WLEMEDE"/>
<name>A0A3P8NT57_ASTCA</name>
<keyword evidence="3 11" id="KW-0732">Signal</keyword>
<dbReference type="Pfam" id="PF01498">
    <property type="entry name" value="HTH_Tnp_Tc3_2"/>
    <property type="match status" value="1"/>
</dbReference>
<accession>A0A3P8NT57</accession>
<feature type="chain" id="PRO_5044234256" description="Calsequestrin" evidence="11">
    <location>
        <begin position="21"/>
        <end position="540"/>
    </location>
</feature>
<dbReference type="FunFam" id="3.40.30.10:FF:000031">
    <property type="entry name" value="Calsequestrin"/>
    <property type="match status" value="1"/>
</dbReference>
<evidence type="ECO:0000313" key="14">
    <source>
        <dbReference type="Ensembl" id="ENSACLP00000007957.2"/>
    </source>
</evidence>
<dbReference type="InterPro" id="IPR009057">
    <property type="entry name" value="Homeodomain-like_sf"/>
</dbReference>
<dbReference type="STRING" id="8154.ENSACLP00000007957"/>
<dbReference type="PROSITE" id="PS00864">
    <property type="entry name" value="CALSEQUESTRIN_2"/>
    <property type="match status" value="1"/>
</dbReference>
<dbReference type="InterPro" id="IPR041858">
    <property type="entry name" value="Calsequestrin_middle_dom"/>
</dbReference>
<comment type="similarity">
    <text evidence="2 9">Belongs to the calsequestrin family.</text>
</comment>
<dbReference type="GO" id="GO:0015074">
    <property type="term" value="P:DNA integration"/>
    <property type="evidence" value="ECO:0007669"/>
    <property type="project" value="InterPro"/>
</dbReference>
<keyword evidence="5" id="KW-0703">Sarcoplasmic reticulum</keyword>
<dbReference type="PANTHER" id="PTHR10033">
    <property type="entry name" value="CALSEQUESTRIN"/>
    <property type="match status" value="1"/>
</dbReference>
<keyword evidence="4 9" id="KW-0106">Calcium</keyword>
<dbReference type="Bgee" id="ENSACLG00000005396">
    <property type="expression patterns" value="Expressed in zone of skin and 6 other cell types or tissues"/>
</dbReference>
<keyword evidence="6" id="KW-0514">Muscle protein</keyword>
<dbReference type="CDD" id="cd03066">
    <property type="entry name" value="PDI_b_Calsequestrin_middle"/>
    <property type="match status" value="1"/>
</dbReference>
<evidence type="ECO:0000259" key="12">
    <source>
        <dbReference type="Pfam" id="PF01498"/>
    </source>
</evidence>
<dbReference type="InterPro" id="IPR036249">
    <property type="entry name" value="Thioredoxin-like_sf"/>
</dbReference>
<keyword evidence="15" id="KW-1185">Reference proteome</keyword>
<dbReference type="Pfam" id="PF01216">
    <property type="entry name" value="Calsequestrin"/>
    <property type="match status" value="1"/>
</dbReference>
<dbReference type="CDD" id="cd03074">
    <property type="entry name" value="PDI_b'_Calsequestrin_C"/>
    <property type="match status" value="1"/>
</dbReference>
<reference evidence="15" key="2">
    <citation type="submission" date="2023-03" db="EMBL/GenBank/DDBJ databases">
        <authorList>
            <consortium name="Wellcome Sanger Institute Data Sharing"/>
        </authorList>
    </citation>
    <scope>NUCLEOTIDE SEQUENCE [LARGE SCALE GENOMIC DNA]</scope>
</reference>